<feature type="region of interest" description="Disordered" evidence="1">
    <location>
        <begin position="101"/>
        <end position="120"/>
    </location>
</feature>
<proteinExistence type="predicted"/>
<keyword evidence="2" id="KW-0812">Transmembrane</keyword>
<reference evidence="3" key="1">
    <citation type="submission" date="2022-10" db="EMBL/GenBank/DDBJ databases">
        <title>Algoriphagus sp. a novel bacteria isolate from halophytes salicornia europaea.</title>
        <authorList>
            <person name="Peng Y."/>
            <person name="Jiang L."/>
            <person name="Lee J."/>
        </authorList>
    </citation>
    <scope>NUCLEOTIDE SEQUENCE</scope>
    <source>
        <strain evidence="3">TR-M5</strain>
    </source>
</reference>
<evidence type="ECO:0000313" key="4">
    <source>
        <dbReference type="Proteomes" id="UP001163156"/>
    </source>
</evidence>
<dbReference type="EMBL" id="CP110226">
    <property type="protein sequence ID" value="UZD23301.1"/>
    <property type="molecule type" value="Genomic_DNA"/>
</dbReference>
<name>A0ABY6MHN4_9BACT</name>
<protein>
    <submittedName>
        <fullName evidence="3">Uncharacterized protein</fullName>
    </submittedName>
</protein>
<keyword evidence="4" id="KW-1185">Reference proteome</keyword>
<organism evidence="3 4">
    <name type="scientific">Algoriphagus halophytocola</name>
    <dbReference type="NCBI Taxonomy" id="2991499"/>
    <lineage>
        <taxon>Bacteria</taxon>
        <taxon>Pseudomonadati</taxon>
        <taxon>Bacteroidota</taxon>
        <taxon>Cytophagia</taxon>
        <taxon>Cytophagales</taxon>
        <taxon>Cyclobacteriaceae</taxon>
        <taxon>Algoriphagus</taxon>
    </lineage>
</organism>
<gene>
    <name evidence="3" type="ORF">OM944_02175</name>
</gene>
<dbReference type="RefSeq" id="WP_264809840.1">
    <property type="nucleotide sequence ID" value="NZ_CP110226.1"/>
</dbReference>
<feature type="transmembrane region" description="Helical" evidence="2">
    <location>
        <begin position="76"/>
        <end position="95"/>
    </location>
</feature>
<evidence type="ECO:0000256" key="2">
    <source>
        <dbReference type="SAM" id="Phobius"/>
    </source>
</evidence>
<evidence type="ECO:0000313" key="3">
    <source>
        <dbReference type="EMBL" id="UZD23301.1"/>
    </source>
</evidence>
<accession>A0ABY6MHN4</accession>
<evidence type="ECO:0000256" key="1">
    <source>
        <dbReference type="SAM" id="MobiDB-lite"/>
    </source>
</evidence>
<keyword evidence="2" id="KW-0472">Membrane</keyword>
<dbReference type="Proteomes" id="UP001163156">
    <property type="component" value="Chromosome"/>
</dbReference>
<feature type="transmembrane region" description="Helical" evidence="2">
    <location>
        <begin position="43"/>
        <end position="64"/>
    </location>
</feature>
<sequence length="317" mass="36054">MNKFIKPSSFAFYLLLFLLSFILGAAGAGIAGAAENQGLAGGAIVLGYGLMTALGGVVLALIIISKTEVERIKKANWILLGILLCIFAMLSYKSYTREKSKQNNPIDIQPKRETNPAPTLMSPVHYKSPGSRMGLGLFSPNYHENKVLYFYAAQHSDKPIEDQPKLDSITFSQNEHGNYTIGTAPPWLMPEHMKLDYNILYFKILRIGKDYLQIEGNTDTNQAFFVSKWSGETILWPEFILSTFMLEFPEGEKQPLRIKPLDNASIIPHTSRYMRAISIQDHWVEVEVLNEQWKPIDYGWIKWRDENKLLIQYTLLS</sequence>
<keyword evidence="2" id="KW-1133">Transmembrane helix</keyword>